<dbReference type="GO" id="GO:0006351">
    <property type="term" value="P:DNA-templated transcription"/>
    <property type="evidence" value="ECO:0007669"/>
    <property type="project" value="TreeGrafter"/>
</dbReference>
<dbReference type="InterPro" id="IPR005119">
    <property type="entry name" value="LysR_subst-bd"/>
</dbReference>
<dbReference type="InterPro" id="IPR036390">
    <property type="entry name" value="WH_DNA-bd_sf"/>
</dbReference>
<protein>
    <submittedName>
        <fullName evidence="6">DNA-binding transcriptional LysR family regulator</fullName>
    </submittedName>
</protein>
<keyword evidence="7" id="KW-1185">Reference proteome</keyword>
<dbReference type="InterPro" id="IPR058163">
    <property type="entry name" value="LysR-type_TF_proteobact-type"/>
</dbReference>
<dbReference type="PROSITE" id="PS50931">
    <property type="entry name" value="HTH_LYSR"/>
    <property type="match status" value="1"/>
</dbReference>
<name>A0A7W6C1N3_9HYPH</name>
<dbReference type="AlphaFoldDB" id="A0A7W6C1N3"/>
<dbReference type="PANTHER" id="PTHR30537:SF3">
    <property type="entry name" value="TRANSCRIPTIONAL REGULATORY PROTEIN"/>
    <property type="match status" value="1"/>
</dbReference>
<dbReference type="InterPro" id="IPR036388">
    <property type="entry name" value="WH-like_DNA-bd_sf"/>
</dbReference>
<dbReference type="Pfam" id="PF03466">
    <property type="entry name" value="LysR_substrate"/>
    <property type="match status" value="1"/>
</dbReference>
<dbReference type="GO" id="GO:0043565">
    <property type="term" value="F:sequence-specific DNA binding"/>
    <property type="evidence" value="ECO:0007669"/>
    <property type="project" value="TreeGrafter"/>
</dbReference>
<dbReference type="EMBL" id="JACIDO010000012">
    <property type="protein sequence ID" value="MBB3937826.1"/>
    <property type="molecule type" value="Genomic_DNA"/>
</dbReference>
<accession>A0A7W6C1N3</accession>
<dbReference type="InterPro" id="IPR000847">
    <property type="entry name" value="LysR_HTH_N"/>
</dbReference>
<proteinExistence type="inferred from homology"/>
<comment type="similarity">
    <text evidence="1">Belongs to the LysR transcriptional regulatory family.</text>
</comment>
<dbReference type="PANTHER" id="PTHR30537">
    <property type="entry name" value="HTH-TYPE TRANSCRIPTIONAL REGULATOR"/>
    <property type="match status" value="1"/>
</dbReference>
<dbReference type="Proteomes" id="UP000531216">
    <property type="component" value="Unassembled WGS sequence"/>
</dbReference>
<reference evidence="6 7" key="1">
    <citation type="submission" date="2020-08" db="EMBL/GenBank/DDBJ databases">
        <title>Genomic Encyclopedia of Type Strains, Phase IV (KMG-IV): sequencing the most valuable type-strain genomes for metagenomic binning, comparative biology and taxonomic classification.</title>
        <authorList>
            <person name="Goeker M."/>
        </authorList>
    </citation>
    <scope>NUCLEOTIDE SEQUENCE [LARGE SCALE GENOMIC DNA]</scope>
    <source>
        <strain evidence="6 7">DSM 25024</strain>
    </source>
</reference>
<dbReference type="GO" id="GO:0003700">
    <property type="term" value="F:DNA-binding transcription factor activity"/>
    <property type="evidence" value="ECO:0007669"/>
    <property type="project" value="InterPro"/>
</dbReference>
<dbReference type="Gene3D" id="1.10.10.10">
    <property type="entry name" value="Winged helix-like DNA-binding domain superfamily/Winged helix DNA-binding domain"/>
    <property type="match status" value="1"/>
</dbReference>
<evidence type="ECO:0000259" key="5">
    <source>
        <dbReference type="PROSITE" id="PS50931"/>
    </source>
</evidence>
<sequence>MAEYSWDDLPFFLAVARTGQLSAAARELRTNHVTVSRRLDRLESDLGVRLFERSPRGYRLTALGERLVERAGAMERDAAVFAEAATEGPATPRGTVRLATPEGFGNFFLADHLPALARSHPALLIELVPIQQIMSLSRREADLSVALHSPSSGPYRRERILPYRLFVYASRGYLDAHGPIRHAGQFAAHPVIGYIEDMIFTPGLDYLREILPGTRASYQSSSIQAQLAATRAGFGLGVLPFFIASRHPDLVPVLPREVHIERAYWLICHDDLVAAPRIRLLSDFIRNAAQSAAETFAGAPLLS</sequence>
<dbReference type="Gene3D" id="3.40.190.290">
    <property type="match status" value="1"/>
</dbReference>
<dbReference type="RefSeq" id="WP_090965560.1">
    <property type="nucleotide sequence ID" value="NZ_FOOA01000019.1"/>
</dbReference>
<dbReference type="SUPFAM" id="SSF46785">
    <property type="entry name" value="Winged helix' DNA-binding domain"/>
    <property type="match status" value="1"/>
</dbReference>
<evidence type="ECO:0000313" key="6">
    <source>
        <dbReference type="EMBL" id="MBB3937826.1"/>
    </source>
</evidence>
<dbReference type="OrthoDB" id="9787460at2"/>
<evidence type="ECO:0000256" key="1">
    <source>
        <dbReference type="ARBA" id="ARBA00009437"/>
    </source>
</evidence>
<organism evidence="6 7">
    <name type="scientific">Aureimonas phyllosphaerae</name>
    <dbReference type="NCBI Taxonomy" id="1166078"/>
    <lineage>
        <taxon>Bacteria</taxon>
        <taxon>Pseudomonadati</taxon>
        <taxon>Pseudomonadota</taxon>
        <taxon>Alphaproteobacteria</taxon>
        <taxon>Hyphomicrobiales</taxon>
        <taxon>Aurantimonadaceae</taxon>
        <taxon>Aureimonas</taxon>
    </lineage>
</organism>
<gene>
    <name evidence="6" type="ORF">GGR05_003995</name>
</gene>
<keyword evidence="2" id="KW-0805">Transcription regulation</keyword>
<dbReference type="Pfam" id="PF00126">
    <property type="entry name" value="HTH_1"/>
    <property type="match status" value="1"/>
</dbReference>
<evidence type="ECO:0000256" key="2">
    <source>
        <dbReference type="ARBA" id="ARBA00023015"/>
    </source>
</evidence>
<dbReference type="SUPFAM" id="SSF53850">
    <property type="entry name" value="Periplasmic binding protein-like II"/>
    <property type="match status" value="1"/>
</dbReference>
<comment type="caution">
    <text evidence="6">The sequence shown here is derived from an EMBL/GenBank/DDBJ whole genome shotgun (WGS) entry which is preliminary data.</text>
</comment>
<keyword evidence="3 6" id="KW-0238">DNA-binding</keyword>
<evidence type="ECO:0000256" key="3">
    <source>
        <dbReference type="ARBA" id="ARBA00023125"/>
    </source>
</evidence>
<evidence type="ECO:0000313" key="7">
    <source>
        <dbReference type="Proteomes" id="UP000531216"/>
    </source>
</evidence>
<evidence type="ECO:0000256" key="4">
    <source>
        <dbReference type="ARBA" id="ARBA00023163"/>
    </source>
</evidence>
<feature type="domain" description="HTH lysR-type" evidence="5">
    <location>
        <begin position="12"/>
        <end position="61"/>
    </location>
</feature>
<keyword evidence="4" id="KW-0804">Transcription</keyword>